<gene>
    <name evidence="1" type="ORF">LCGC14_0373100</name>
</gene>
<name>A0A0F9T4C9_9ZZZZ</name>
<dbReference type="AlphaFoldDB" id="A0A0F9T4C9"/>
<organism evidence="1">
    <name type="scientific">marine sediment metagenome</name>
    <dbReference type="NCBI Taxonomy" id="412755"/>
    <lineage>
        <taxon>unclassified sequences</taxon>
        <taxon>metagenomes</taxon>
        <taxon>ecological metagenomes</taxon>
    </lineage>
</organism>
<reference evidence="1" key="1">
    <citation type="journal article" date="2015" name="Nature">
        <title>Complex archaea that bridge the gap between prokaryotes and eukaryotes.</title>
        <authorList>
            <person name="Spang A."/>
            <person name="Saw J.H."/>
            <person name="Jorgensen S.L."/>
            <person name="Zaremba-Niedzwiedzka K."/>
            <person name="Martijn J."/>
            <person name="Lind A.E."/>
            <person name="van Eijk R."/>
            <person name="Schleper C."/>
            <person name="Guy L."/>
            <person name="Ettema T.J."/>
        </authorList>
    </citation>
    <scope>NUCLEOTIDE SEQUENCE</scope>
</reference>
<dbReference type="EMBL" id="LAZR01000299">
    <property type="protein sequence ID" value="KKN76115.1"/>
    <property type="molecule type" value="Genomic_DNA"/>
</dbReference>
<dbReference type="Gene3D" id="3.90.1530.30">
    <property type="match status" value="1"/>
</dbReference>
<evidence type="ECO:0000313" key="1">
    <source>
        <dbReference type="EMBL" id="KKN76115.1"/>
    </source>
</evidence>
<comment type="caution">
    <text evidence="1">The sequence shown here is derived from an EMBL/GenBank/DDBJ whole genome shotgun (WGS) entry which is preliminary data.</text>
</comment>
<dbReference type="InterPro" id="IPR036086">
    <property type="entry name" value="ParB/Sulfiredoxin_sf"/>
</dbReference>
<protein>
    <recommendedName>
        <fullName evidence="2">ParB/Sulfiredoxin domain-containing protein</fullName>
    </recommendedName>
</protein>
<accession>A0A0F9T4C9</accession>
<dbReference type="SUPFAM" id="SSF110849">
    <property type="entry name" value="ParB/Sulfiredoxin"/>
    <property type="match status" value="1"/>
</dbReference>
<proteinExistence type="predicted"/>
<sequence>MDTDPALLELDYSVWYVPHYPIYAITHGKDQHDTAKQRIIRAALAVDIGLNGLLNPIIVWNHEPERFDHYCHLGQNRLHALRILGWKTVPVIATGKCMVGQKSLVEPGDLQSFFQDGEIFVRSDGAIDLKETQEPDNLCFPYGKAGFFHENYWSPRS</sequence>
<evidence type="ECO:0008006" key="2">
    <source>
        <dbReference type="Google" id="ProtNLM"/>
    </source>
</evidence>